<proteinExistence type="predicted"/>
<feature type="region of interest" description="Disordered" evidence="1">
    <location>
        <begin position="74"/>
        <end position="107"/>
    </location>
</feature>
<dbReference type="EMBL" id="JACEFO010001013">
    <property type="protein sequence ID" value="KAF8750222.1"/>
    <property type="molecule type" value="Genomic_DNA"/>
</dbReference>
<name>A0A835FEQ4_9POAL</name>
<organism evidence="2 3">
    <name type="scientific">Digitaria exilis</name>
    <dbReference type="NCBI Taxonomy" id="1010633"/>
    <lineage>
        <taxon>Eukaryota</taxon>
        <taxon>Viridiplantae</taxon>
        <taxon>Streptophyta</taxon>
        <taxon>Embryophyta</taxon>
        <taxon>Tracheophyta</taxon>
        <taxon>Spermatophyta</taxon>
        <taxon>Magnoliopsida</taxon>
        <taxon>Liliopsida</taxon>
        <taxon>Poales</taxon>
        <taxon>Poaceae</taxon>
        <taxon>PACMAD clade</taxon>
        <taxon>Panicoideae</taxon>
        <taxon>Panicodae</taxon>
        <taxon>Paniceae</taxon>
        <taxon>Anthephorinae</taxon>
        <taxon>Digitaria</taxon>
    </lineage>
</organism>
<keyword evidence="3" id="KW-1185">Reference proteome</keyword>
<gene>
    <name evidence="2" type="ORF">HU200_012477</name>
</gene>
<feature type="compositionally biased region" description="Basic residues" evidence="1">
    <location>
        <begin position="47"/>
        <end position="56"/>
    </location>
</feature>
<evidence type="ECO:0000313" key="2">
    <source>
        <dbReference type="EMBL" id="KAF8750222.1"/>
    </source>
</evidence>
<comment type="caution">
    <text evidence="2">The sequence shown here is derived from an EMBL/GenBank/DDBJ whole genome shotgun (WGS) entry which is preliminary data.</text>
</comment>
<sequence length="154" mass="17255">MGVSISISATKSRDRPLVVKPRTDVRPHARFAVFKNPPSVNHAYTPTKRRPKRRRVFPLRSEIDCLPDLAMRTGLPGERAQAGDPIQRQRLQANGHPASLPSSRPDTTVTATIGNPCLGTYRPQRDRDNVLTASAIQCLCFSKAQRTFRLCIRR</sequence>
<protein>
    <submittedName>
        <fullName evidence="2">Uncharacterized protein</fullName>
    </submittedName>
</protein>
<dbReference type="Proteomes" id="UP000636709">
    <property type="component" value="Unassembled WGS sequence"/>
</dbReference>
<dbReference type="AlphaFoldDB" id="A0A835FEQ4"/>
<feature type="region of interest" description="Disordered" evidence="1">
    <location>
        <begin position="37"/>
        <end position="56"/>
    </location>
</feature>
<evidence type="ECO:0000313" key="3">
    <source>
        <dbReference type="Proteomes" id="UP000636709"/>
    </source>
</evidence>
<reference evidence="2" key="1">
    <citation type="submission" date="2020-07" db="EMBL/GenBank/DDBJ databases">
        <title>Genome sequence and genetic diversity analysis of an under-domesticated orphan crop, white fonio (Digitaria exilis).</title>
        <authorList>
            <person name="Bennetzen J.L."/>
            <person name="Chen S."/>
            <person name="Ma X."/>
            <person name="Wang X."/>
            <person name="Yssel A.E.J."/>
            <person name="Chaluvadi S.R."/>
            <person name="Johnson M."/>
            <person name="Gangashetty P."/>
            <person name="Hamidou F."/>
            <person name="Sanogo M.D."/>
            <person name="Zwaenepoel A."/>
            <person name="Wallace J."/>
            <person name="Van De Peer Y."/>
            <person name="Van Deynze A."/>
        </authorList>
    </citation>
    <scope>NUCLEOTIDE SEQUENCE</scope>
    <source>
        <tissue evidence="2">Leaves</tissue>
    </source>
</reference>
<accession>A0A835FEQ4</accession>
<evidence type="ECO:0000256" key="1">
    <source>
        <dbReference type="SAM" id="MobiDB-lite"/>
    </source>
</evidence>